<organism evidence="2 3">
    <name type="scientific">Labrys miyagiensis</name>
    <dbReference type="NCBI Taxonomy" id="346912"/>
    <lineage>
        <taxon>Bacteria</taxon>
        <taxon>Pseudomonadati</taxon>
        <taxon>Pseudomonadota</taxon>
        <taxon>Alphaproteobacteria</taxon>
        <taxon>Hyphomicrobiales</taxon>
        <taxon>Xanthobacteraceae</taxon>
        <taxon>Labrys</taxon>
    </lineage>
</organism>
<evidence type="ECO:0000313" key="3">
    <source>
        <dbReference type="Proteomes" id="UP001156882"/>
    </source>
</evidence>
<gene>
    <name evidence="2" type="ORF">GCM10007874_00160</name>
</gene>
<dbReference type="Gene3D" id="3.50.50.60">
    <property type="entry name" value="FAD/NAD(P)-binding domain"/>
    <property type="match status" value="1"/>
</dbReference>
<dbReference type="Proteomes" id="UP001156882">
    <property type="component" value="Unassembled WGS sequence"/>
</dbReference>
<evidence type="ECO:0000313" key="2">
    <source>
        <dbReference type="EMBL" id="GLS17001.1"/>
    </source>
</evidence>
<proteinExistence type="predicted"/>
<dbReference type="EMBL" id="BSPC01000002">
    <property type="protein sequence ID" value="GLS17001.1"/>
    <property type="molecule type" value="Genomic_DNA"/>
</dbReference>
<accession>A0ABQ6CFD3</accession>
<keyword evidence="3" id="KW-1185">Reference proteome</keyword>
<feature type="compositionally biased region" description="Basic and acidic residues" evidence="1">
    <location>
        <begin position="35"/>
        <end position="47"/>
    </location>
</feature>
<evidence type="ECO:0000256" key="1">
    <source>
        <dbReference type="SAM" id="MobiDB-lite"/>
    </source>
</evidence>
<reference evidence="3" key="1">
    <citation type="journal article" date="2019" name="Int. J. Syst. Evol. Microbiol.">
        <title>The Global Catalogue of Microorganisms (GCM) 10K type strain sequencing project: providing services to taxonomists for standard genome sequencing and annotation.</title>
        <authorList>
            <consortium name="The Broad Institute Genomics Platform"/>
            <consortium name="The Broad Institute Genome Sequencing Center for Infectious Disease"/>
            <person name="Wu L."/>
            <person name="Ma J."/>
        </authorList>
    </citation>
    <scope>NUCLEOTIDE SEQUENCE [LARGE SCALE GENOMIC DNA]</scope>
    <source>
        <strain evidence="3">NBRC 101365</strain>
    </source>
</reference>
<protein>
    <submittedName>
        <fullName evidence="2">Uncharacterized protein</fullName>
    </submittedName>
</protein>
<comment type="caution">
    <text evidence="2">The sequence shown here is derived from an EMBL/GenBank/DDBJ whole genome shotgun (WGS) entry which is preliminary data.</text>
</comment>
<name>A0ABQ6CFD3_9HYPH</name>
<dbReference type="InterPro" id="IPR036188">
    <property type="entry name" value="FAD/NAD-bd_sf"/>
</dbReference>
<feature type="region of interest" description="Disordered" evidence="1">
    <location>
        <begin position="27"/>
        <end position="54"/>
    </location>
</feature>
<sequence>MQPGIVIIGAGEAGARAVFALRENGWSGAVSGRSGSRERSAVSRRSEPASPGKACLVEHADPTHRVMGSQTVSFEVPARN</sequence>